<accession>A0A166PMB8</accession>
<protein>
    <submittedName>
        <fullName evidence="3">Phosphoesterase</fullName>
    </submittedName>
</protein>
<dbReference type="Gene3D" id="3.60.21.10">
    <property type="match status" value="1"/>
</dbReference>
<gene>
    <name evidence="3" type="ORF">A1D17_24020</name>
</gene>
<dbReference type="SUPFAM" id="SSF56300">
    <property type="entry name" value="Metallo-dependent phosphatases"/>
    <property type="match status" value="1"/>
</dbReference>
<dbReference type="InterPro" id="IPR004843">
    <property type="entry name" value="Calcineurin-like_PHP"/>
</dbReference>
<comment type="caution">
    <text evidence="3">The sequence shown here is derived from an EMBL/GenBank/DDBJ whole genome shotgun (WGS) entry which is preliminary data.</text>
</comment>
<dbReference type="InterPro" id="IPR029052">
    <property type="entry name" value="Metallo-depent_PP-like"/>
</dbReference>
<reference evidence="4" key="1">
    <citation type="submission" date="2016-03" db="EMBL/GenBank/DDBJ databases">
        <authorList>
            <person name="Ray J."/>
            <person name="Price M."/>
            <person name="Deutschbauer A."/>
        </authorList>
    </citation>
    <scope>NUCLEOTIDE SEQUENCE [LARGE SCALE GENOMIC DNA]</scope>
    <source>
        <strain evidence="4">FW300-N1B4</strain>
    </source>
</reference>
<evidence type="ECO:0000259" key="2">
    <source>
        <dbReference type="Pfam" id="PF00149"/>
    </source>
</evidence>
<sequence length="335" mass="37547">MKLSMNKWLACLALVLVNCWGSSVAFAEAPQHMIFASDSQYPWSDLTDKGEQDPNKEARSRELIELQYSDIASFRSLNGGAHRIPVMINGDITAFGHGGERSYMREVFEKKLLGLYDYGLGNHDYANNVDDCFLNNCAAGSINDLKTRYWGNGVSMDLAARSSGLGKIYYGSLAYSKGFGDVHLVQLNNEPTYTVNFTSGNPLARTSFEITDALDWLERDLKSARAQGKIIILNMHKVYDWAGNDAQISRFKQMINHYKVTAVFGGHDHWGVGMHMYSRKWELFGEVPVFMGGSASQQTYLIASFTDDRQSLKISAVHNSNWPSREAVRVIPVLK</sequence>
<dbReference type="Pfam" id="PF00149">
    <property type="entry name" value="Metallophos"/>
    <property type="match status" value="1"/>
</dbReference>
<dbReference type="GO" id="GO:0016787">
    <property type="term" value="F:hydrolase activity"/>
    <property type="evidence" value="ECO:0007669"/>
    <property type="project" value="InterPro"/>
</dbReference>
<evidence type="ECO:0000256" key="1">
    <source>
        <dbReference type="SAM" id="SignalP"/>
    </source>
</evidence>
<proteinExistence type="predicted"/>
<reference evidence="3 4" key="2">
    <citation type="journal article" date="2018" name="Nature">
        <title>Mutant phenotypes for thousands of bacterial genes of unknown function.</title>
        <authorList>
            <person name="Price M.N."/>
            <person name="Wetmore K.M."/>
            <person name="Waters R.J."/>
            <person name="Callaghan M."/>
            <person name="Ray J."/>
            <person name="Liu H."/>
            <person name="Kuehl J.V."/>
            <person name="Melnyk R.A."/>
            <person name="Lamson J.S."/>
            <person name="Suh Y."/>
            <person name="Carlson H.K."/>
            <person name="Esquivel Z."/>
            <person name="Sadeeshkumar H."/>
            <person name="Chakraborty R."/>
            <person name="Zane G.M."/>
            <person name="Rubin B.E."/>
            <person name="Wall J.D."/>
            <person name="Visel A."/>
            <person name="Bristow J."/>
            <person name="Blow M.J."/>
            <person name="Arkin A.P."/>
            <person name="Deutschbauer A.M."/>
        </authorList>
    </citation>
    <scope>NUCLEOTIDE SEQUENCE [LARGE SCALE GENOMIC DNA]</scope>
    <source>
        <strain evidence="3 4">FW300-N1B4</strain>
    </source>
</reference>
<dbReference type="Proteomes" id="UP000076489">
    <property type="component" value="Unassembled WGS sequence"/>
</dbReference>
<organism evidence="3 4">
    <name type="scientific">Pseudomonas fluorescens</name>
    <dbReference type="NCBI Taxonomy" id="294"/>
    <lineage>
        <taxon>Bacteria</taxon>
        <taxon>Pseudomonadati</taxon>
        <taxon>Pseudomonadota</taxon>
        <taxon>Gammaproteobacteria</taxon>
        <taxon>Pseudomonadales</taxon>
        <taxon>Pseudomonadaceae</taxon>
        <taxon>Pseudomonas</taxon>
    </lineage>
</organism>
<dbReference type="AlphaFoldDB" id="A0A166PMB8"/>
<dbReference type="OrthoDB" id="8055872at2"/>
<feature type="domain" description="Calcineurin-like phosphoesterase" evidence="2">
    <location>
        <begin position="86"/>
        <end position="270"/>
    </location>
</feature>
<name>A0A166PMB8_PSEFL</name>
<feature type="chain" id="PRO_5007878352" evidence="1">
    <location>
        <begin position="28"/>
        <end position="335"/>
    </location>
</feature>
<feature type="signal peptide" evidence="1">
    <location>
        <begin position="1"/>
        <end position="27"/>
    </location>
</feature>
<evidence type="ECO:0000313" key="4">
    <source>
        <dbReference type="Proteomes" id="UP000076489"/>
    </source>
</evidence>
<evidence type="ECO:0000313" key="3">
    <source>
        <dbReference type="EMBL" id="KZN19084.1"/>
    </source>
</evidence>
<dbReference type="EMBL" id="LUKJ01000003">
    <property type="protein sequence ID" value="KZN19084.1"/>
    <property type="molecule type" value="Genomic_DNA"/>
</dbReference>
<keyword evidence="1" id="KW-0732">Signal</keyword>